<evidence type="ECO:0000313" key="2">
    <source>
        <dbReference type="Proteomes" id="UP000528945"/>
    </source>
</evidence>
<dbReference type="AlphaFoldDB" id="A0AAW3TYA4"/>
<proteinExistence type="predicted"/>
<dbReference type="Proteomes" id="UP000528945">
    <property type="component" value="Unassembled WGS sequence"/>
</dbReference>
<organism evidence="1 2">
    <name type="scientific">Sphingomonas aquatilis</name>
    <dbReference type="NCBI Taxonomy" id="93063"/>
    <lineage>
        <taxon>Bacteria</taxon>
        <taxon>Pseudomonadati</taxon>
        <taxon>Pseudomonadota</taxon>
        <taxon>Alphaproteobacteria</taxon>
        <taxon>Sphingomonadales</taxon>
        <taxon>Sphingomonadaceae</taxon>
        <taxon>Sphingomonas</taxon>
    </lineage>
</organism>
<dbReference type="EMBL" id="JACIDB010000007">
    <property type="protein sequence ID" value="MBB3876695.1"/>
    <property type="molecule type" value="Genomic_DNA"/>
</dbReference>
<keyword evidence="2" id="KW-1185">Reference proteome</keyword>
<name>A0AAW3TYA4_9SPHN</name>
<dbReference type="RefSeq" id="WP_244305084.1">
    <property type="nucleotide sequence ID" value="NZ_JACIDB010000007.1"/>
</dbReference>
<reference evidence="1 2" key="1">
    <citation type="submission" date="2020-08" db="EMBL/GenBank/DDBJ databases">
        <title>Genomic Encyclopedia of Type Strains, Phase IV (KMG-IV): sequencing the most valuable type-strain genomes for metagenomic binning, comparative biology and taxonomic classification.</title>
        <authorList>
            <person name="Goeker M."/>
        </authorList>
    </citation>
    <scope>NUCLEOTIDE SEQUENCE [LARGE SCALE GENOMIC DNA]</scope>
    <source>
        <strain evidence="1 2">DSM 15581</strain>
    </source>
</reference>
<evidence type="ECO:0000313" key="1">
    <source>
        <dbReference type="EMBL" id="MBB3876695.1"/>
    </source>
</evidence>
<sequence length="208" mass="22751">MTGRASAVAARVTPRYPAVPETSVALAHATLQQGARHIAGLAPWADPMVEGPQAVVRARYVGNCLRELDRFLGVLLDVSCLAPRPRLLTLKPDTATRIAVYEADGWDIRPTQRRLRALERSRLCLFHDAGRVGCGDVPQARWLTSGWRDAGSPDLRRYAIGARLRPSALHLHDIAGFYAGLGDRIVSGAPDSRSNRLRLCLRSDTLVS</sequence>
<protein>
    <submittedName>
        <fullName evidence="1">Uncharacterized protein</fullName>
    </submittedName>
</protein>
<accession>A0AAW3TYA4</accession>
<comment type="caution">
    <text evidence="1">The sequence shown here is derived from an EMBL/GenBank/DDBJ whole genome shotgun (WGS) entry which is preliminary data.</text>
</comment>
<gene>
    <name evidence="1" type="ORF">GGR47_002954</name>
</gene>